<dbReference type="InterPro" id="IPR001163">
    <property type="entry name" value="Sm_dom_euk/arc"/>
</dbReference>
<dbReference type="Gene3D" id="2.30.30.100">
    <property type="match status" value="1"/>
</dbReference>
<sequence>MQNFFNNIKGQQIKIETNQGDTVIGRFIQIDHYLNIFMDECTVTLANEKVEELDNLFIKGQNILYVSQL</sequence>
<feature type="domain" description="Sm" evidence="1">
    <location>
        <begin position="1"/>
        <end position="69"/>
    </location>
</feature>
<name>A0AA86REF6_9EUKA</name>
<dbReference type="EMBL" id="CATOUU010001169">
    <property type="protein sequence ID" value="CAI9975510.1"/>
    <property type="molecule type" value="Genomic_DNA"/>
</dbReference>
<evidence type="ECO:0000313" key="6">
    <source>
        <dbReference type="EMBL" id="CAL5989020.1"/>
    </source>
</evidence>
<dbReference type="GO" id="GO:0003723">
    <property type="term" value="F:RNA binding"/>
    <property type="evidence" value="ECO:0007669"/>
    <property type="project" value="InterPro"/>
</dbReference>
<evidence type="ECO:0000313" key="3">
    <source>
        <dbReference type="EMBL" id="CAI9976471.1"/>
    </source>
</evidence>
<dbReference type="Pfam" id="PF01423">
    <property type="entry name" value="LSM"/>
    <property type="match status" value="1"/>
</dbReference>
<comment type="caution">
    <text evidence="3">The sequence shown here is derived from an EMBL/GenBank/DDBJ whole genome shotgun (WGS) entry which is preliminary data.</text>
</comment>
<dbReference type="AlphaFoldDB" id="A0AA86REF6"/>
<dbReference type="EMBL" id="CAXDID020000023">
    <property type="protein sequence ID" value="CAL5989020.1"/>
    <property type="molecule type" value="Genomic_DNA"/>
</dbReference>
<organism evidence="3">
    <name type="scientific">Hexamita inflata</name>
    <dbReference type="NCBI Taxonomy" id="28002"/>
    <lineage>
        <taxon>Eukaryota</taxon>
        <taxon>Metamonada</taxon>
        <taxon>Diplomonadida</taxon>
        <taxon>Hexamitidae</taxon>
        <taxon>Hexamitinae</taxon>
        <taxon>Hexamita</taxon>
    </lineage>
</organism>
<evidence type="ECO:0000313" key="7">
    <source>
        <dbReference type="Proteomes" id="UP001642409"/>
    </source>
</evidence>
<reference evidence="3" key="1">
    <citation type="submission" date="2023-06" db="EMBL/GenBank/DDBJ databases">
        <authorList>
            <person name="Kurt Z."/>
        </authorList>
    </citation>
    <scope>NUCLEOTIDE SEQUENCE</scope>
</reference>
<reference evidence="4 7" key="2">
    <citation type="submission" date="2024-07" db="EMBL/GenBank/DDBJ databases">
        <authorList>
            <person name="Akdeniz Z."/>
        </authorList>
    </citation>
    <scope>NUCLEOTIDE SEQUENCE [LARGE SCALE GENOMIC DNA]</scope>
</reference>
<evidence type="ECO:0000313" key="2">
    <source>
        <dbReference type="EMBL" id="CAI9975510.1"/>
    </source>
</evidence>
<protein>
    <submittedName>
        <fullName evidence="3">Eukaryotic/archaea-type</fullName>
    </submittedName>
</protein>
<dbReference type="EMBL" id="CATOUU010001174">
    <property type="protein sequence ID" value="CAI9976471.1"/>
    <property type="molecule type" value="Genomic_DNA"/>
</dbReference>
<gene>
    <name evidence="6" type="ORF">HINF_LOCUS10657</name>
    <name evidence="2" type="ORF">HINF_LOCUS63155</name>
    <name evidence="3" type="ORF">HINF_LOCUS64116</name>
    <name evidence="4" type="ORF">HINF_LOCUS7216</name>
    <name evidence="5" type="ORF">HINF_LOCUS9540</name>
</gene>
<evidence type="ECO:0000313" key="4">
    <source>
        <dbReference type="EMBL" id="CAL5982610.1"/>
    </source>
</evidence>
<evidence type="ECO:0000313" key="5">
    <source>
        <dbReference type="EMBL" id="CAL5986704.1"/>
    </source>
</evidence>
<keyword evidence="7" id="KW-1185">Reference proteome</keyword>
<dbReference type="SUPFAM" id="SSF50182">
    <property type="entry name" value="Sm-like ribonucleoproteins"/>
    <property type="match status" value="1"/>
</dbReference>
<proteinExistence type="predicted"/>
<evidence type="ECO:0000259" key="1">
    <source>
        <dbReference type="PROSITE" id="PS52002"/>
    </source>
</evidence>
<dbReference type="PROSITE" id="PS52002">
    <property type="entry name" value="SM"/>
    <property type="match status" value="1"/>
</dbReference>
<dbReference type="SMART" id="SM00651">
    <property type="entry name" value="Sm"/>
    <property type="match status" value="1"/>
</dbReference>
<dbReference type="Proteomes" id="UP001642409">
    <property type="component" value="Unassembled WGS sequence"/>
</dbReference>
<dbReference type="InterPro" id="IPR047575">
    <property type="entry name" value="Sm"/>
</dbReference>
<dbReference type="InterPro" id="IPR010920">
    <property type="entry name" value="LSM_dom_sf"/>
</dbReference>
<dbReference type="EMBL" id="CAXDID020000020">
    <property type="protein sequence ID" value="CAL5986704.1"/>
    <property type="molecule type" value="Genomic_DNA"/>
</dbReference>
<dbReference type="EMBL" id="CAXDID020000015">
    <property type="protein sequence ID" value="CAL5982610.1"/>
    <property type="molecule type" value="Genomic_DNA"/>
</dbReference>
<accession>A0AA86REF6</accession>